<keyword evidence="5 7" id="KW-1133">Transmembrane helix</keyword>
<feature type="transmembrane region" description="Helical" evidence="7">
    <location>
        <begin position="142"/>
        <end position="162"/>
    </location>
</feature>
<evidence type="ECO:0000313" key="9">
    <source>
        <dbReference type="Proteomes" id="UP001367508"/>
    </source>
</evidence>
<dbReference type="Proteomes" id="UP001367508">
    <property type="component" value="Unassembled WGS sequence"/>
</dbReference>
<accession>A0AAN9KFB2</accession>
<name>A0AAN9KFB2_CANGL</name>
<dbReference type="InterPro" id="IPR000537">
    <property type="entry name" value="UbiA_prenyltransferase"/>
</dbReference>
<comment type="similarity">
    <text evidence="2">Belongs to the UbiA prenyltransferase family.</text>
</comment>
<evidence type="ECO:0000313" key="8">
    <source>
        <dbReference type="EMBL" id="KAK7315356.1"/>
    </source>
</evidence>
<dbReference type="AlphaFoldDB" id="A0AAN9KFB2"/>
<evidence type="ECO:0000256" key="3">
    <source>
        <dbReference type="ARBA" id="ARBA00022679"/>
    </source>
</evidence>
<evidence type="ECO:0000256" key="6">
    <source>
        <dbReference type="ARBA" id="ARBA00023136"/>
    </source>
</evidence>
<reference evidence="8 9" key="1">
    <citation type="submission" date="2024-01" db="EMBL/GenBank/DDBJ databases">
        <title>The genomes of 5 underutilized Papilionoideae crops provide insights into root nodulation and disease resistanc.</title>
        <authorList>
            <person name="Jiang F."/>
        </authorList>
    </citation>
    <scope>NUCLEOTIDE SEQUENCE [LARGE SCALE GENOMIC DNA]</scope>
    <source>
        <strain evidence="8">LVBAO_FW01</strain>
        <tissue evidence="8">Leaves</tissue>
    </source>
</reference>
<evidence type="ECO:0000256" key="5">
    <source>
        <dbReference type="ARBA" id="ARBA00022989"/>
    </source>
</evidence>
<comment type="subcellular location">
    <subcellularLocation>
        <location evidence="1">Plastid</location>
        <location evidence="1">Chloroplast membrane</location>
        <topology evidence="1">Multi-pass membrane protein</topology>
    </subcellularLocation>
</comment>
<dbReference type="PANTHER" id="PTHR43009">
    <property type="entry name" value="HOMOGENTISATE SOLANESYLTRANSFERASE, CHLOROPLASTIC"/>
    <property type="match status" value="1"/>
</dbReference>
<dbReference type="Pfam" id="PF01040">
    <property type="entry name" value="UbiA"/>
    <property type="match status" value="1"/>
</dbReference>
<evidence type="ECO:0000256" key="4">
    <source>
        <dbReference type="ARBA" id="ARBA00022692"/>
    </source>
</evidence>
<protein>
    <submittedName>
        <fullName evidence="8">Uncharacterized protein</fullName>
    </submittedName>
</protein>
<dbReference type="GO" id="GO:0031969">
    <property type="term" value="C:chloroplast membrane"/>
    <property type="evidence" value="ECO:0007669"/>
    <property type="project" value="UniProtKB-SubCell"/>
</dbReference>
<keyword evidence="6 7" id="KW-0472">Membrane</keyword>
<gene>
    <name evidence="8" type="ORF">VNO77_33900</name>
</gene>
<feature type="transmembrane region" description="Helical" evidence="7">
    <location>
        <begin position="117"/>
        <end position="136"/>
    </location>
</feature>
<evidence type="ECO:0000256" key="1">
    <source>
        <dbReference type="ARBA" id="ARBA00004508"/>
    </source>
</evidence>
<feature type="transmembrane region" description="Helical" evidence="7">
    <location>
        <begin position="75"/>
        <end position="96"/>
    </location>
</feature>
<comment type="caution">
    <text evidence="8">The sequence shown here is derived from an EMBL/GenBank/DDBJ whole genome shotgun (WGS) entry which is preliminary data.</text>
</comment>
<dbReference type="GO" id="GO:0016765">
    <property type="term" value="F:transferase activity, transferring alkyl or aryl (other than methyl) groups"/>
    <property type="evidence" value="ECO:0007669"/>
    <property type="project" value="InterPro"/>
</dbReference>
<organism evidence="8 9">
    <name type="scientific">Canavalia gladiata</name>
    <name type="common">Sword bean</name>
    <name type="synonym">Dolichos gladiatus</name>
    <dbReference type="NCBI Taxonomy" id="3824"/>
    <lineage>
        <taxon>Eukaryota</taxon>
        <taxon>Viridiplantae</taxon>
        <taxon>Streptophyta</taxon>
        <taxon>Embryophyta</taxon>
        <taxon>Tracheophyta</taxon>
        <taxon>Spermatophyta</taxon>
        <taxon>Magnoliopsida</taxon>
        <taxon>eudicotyledons</taxon>
        <taxon>Gunneridae</taxon>
        <taxon>Pentapetalae</taxon>
        <taxon>rosids</taxon>
        <taxon>fabids</taxon>
        <taxon>Fabales</taxon>
        <taxon>Fabaceae</taxon>
        <taxon>Papilionoideae</taxon>
        <taxon>50 kb inversion clade</taxon>
        <taxon>NPAAA clade</taxon>
        <taxon>indigoferoid/millettioid clade</taxon>
        <taxon>Phaseoleae</taxon>
        <taxon>Canavalia</taxon>
    </lineage>
</organism>
<evidence type="ECO:0000256" key="7">
    <source>
        <dbReference type="SAM" id="Phobius"/>
    </source>
</evidence>
<dbReference type="Gene3D" id="1.20.120.1780">
    <property type="entry name" value="UbiA prenyltransferase"/>
    <property type="match status" value="1"/>
</dbReference>
<keyword evidence="3" id="KW-0808">Transferase</keyword>
<dbReference type="EMBL" id="JAYMYQ010000008">
    <property type="protein sequence ID" value="KAK7315356.1"/>
    <property type="molecule type" value="Genomic_DNA"/>
</dbReference>
<dbReference type="PANTHER" id="PTHR43009:SF6">
    <property type="entry name" value="HOMOGENTISATE PHYTYLTRANSFERASE 1, CHLOROPLASTIC"/>
    <property type="match status" value="1"/>
</dbReference>
<proteinExistence type="inferred from homology"/>
<sequence length="190" mass="21424">MSALEAYQSPSFNGSLILKDIFWKLTSNCSLVEMEELCSACGDVHSSHARNNTSTRIFLSHTHAFKRPATFPRPLIFALAFMSLFFIVVALVKDIPDIEGDRKHNIYSFPVLFNPRPVFWTCISLLGIAYGLALFMGATSLYLWSKIITGLGHISLASYLWYHAKSVDIRSKASITSFYTLIWKVKFATL</sequence>
<keyword evidence="4 7" id="KW-0812">Transmembrane</keyword>
<keyword evidence="9" id="KW-1185">Reference proteome</keyword>
<evidence type="ECO:0000256" key="2">
    <source>
        <dbReference type="ARBA" id="ARBA00005985"/>
    </source>
</evidence>